<dbReference type="EMBL" id="JACASV010000026">
    <property type="protein sequence ID" value="NWJ43462.1"/>
    <property type="molecule type" value="Genomic_DNA"/>
</dbReference>
<comment type="caution">
    <text evidence="2">The sequence shown here is derived from an EMBL/GenBank/DDBJ whole genome shotgun (WGS) entry which is preliminary data.</text>
</comment>
<feature type="compositionally biased region" description="Basic and acidic residues" evidence="1">
    <location>
        <begin position="44"/>
        <end position="54"/>
    </location>
</feature>
<name>A0A7K4MPE1_9ARCH</name>
<feature type="region of interest" description="Disordered" evidence="1">
    <location>
        <begin position="44"/>
        <end position="70"/>
    </location>
</feature>
<dbReference type="Proteomes" id="UP000523105">
    <property type="component" value="Unassembled WGS sequence"/>
</dbReference>
<proteinExistence type="predicted"/>
<dbReference type="AlphaFoldDB" id="A0A7K4MPE1"/>
<accession>A0A7K4MPE1</accession>
<gene>
    <name evidence="2" type="ORF">HX837_04545</name>
</gene>
<sequence length="70" mass="8297">MKTNKELFIVKNNKTNKIIEGGFEDKKSAKEKRNELNKPLMEKYTKTNKPKKDSMPPYIIKMGKDHIHYD</sequence>
<evidence type="ECO:0000256" key="1">
    <source>
        <dbReference type="SAM" id="MobiDB-lite"/>
    </source>
</evidence>
<reference evidence="2 3" key="1">
    <citation type="journal article" date="2019" name="Environ. Microbiol.">
        <title>Genomics insights into ecotype formation of ammonia-oxidizing archaea in the deep ocean.</title>
        <authorList>
            <person name="Wang Y."/>
            <person name="Huang J.M."/>
            <person name="Cui G.J."/>
            <person name="Nunoura T."/>
            <person name="Takaki Y."/>
            <person name="Li W.L."/>
            <person name="Li J."/>
            <person name="Gao Z.M."/>
            <person name="Takai K."/>
            <person name="Zhang A.Q."/>
            <person name="Stepanauskas R."/>
        </authorList>
    </citation>
    <scope>NUCLEOTIDE SEQUENCE [LARGE SCALE GENOMIC DNA]</scope>
    <source>
        <strain evidence="2 3">L15b</strain>
    </source>
</reference>
<organism evidence="2 3">
    <name type="scientific">Marine Group I thaumarchaeote</name>
    <dbReference type="NCBI Taxonomy" id="2511932"/>
    <lineage>
        <taxon>Archaea</taxon>
        <taxon>Nitrososphaerota</taxon>
        <taxon>Marine Group I</taxon>
    </lineage>
</organism>
<evidence type="ECO:0000313" key="2">
    <source>
        <dbReference type="EMBL" id="NWJ43462.1"/>
    </source>
</evidence>
<evidence type="ECO:0000313" key="3">
    <source>
        <dbReference type="Proteomes" id="UP000523105"/>
    </source>
</evidence>
<protein>
    <submittedName>
        <fullName evidence="2">Uncharacterized protein</fullName>
    </submittedName>
</protein>